<dbReference type="OrthoDB" id="1741334at2759"/>
<comment type="caution">
    <text evidence="1">The sequence shown here is derived from an EMBL/GenBank/DDBJ whole genome shotgun (WGS) entry which is preliminary data.</text>
</comment>
<name>A0A7J7LCA6_9MAGN</name>
<evidence type="ECO:0000313" key="2">
    <source>
        <dbReference type="Proteomes" id="UP000541444"/>
    </source>
</evidence>
<dbReference type="AlphaFoldDB" id="A0A7J7LCA6"/>
<dbReference type="PROSITE" id="PS51257">
    <property type="entry name" value="PROKAR_LIPOPROTEIN"/>
    <property type="match status" value="1"/>
</dbReference>
<reference evidence="1 2" key="1">
    <citation type="journal article" date="2020" name="IScience">
        <title>Genome Sequencing of the Endangered Kingdonia uniflora (Circaeasteraceae, Ranunculales) Reveals Potential Mechanisms of Evolutionary Specialization.</title>
        <authorList>
            <person name="Sun Y."/>
            <person name="Deng T."/>
            <person name="Zhang A."/>
            <person name="Moore M.J."/>
            <person name="Landis J.B."/>
            <person name="Lin N."/>
            <person name="Zhang H."/>
            <person name="Zhang X."/>
            <person name="Huang J."/>
            <person name="Zhang X."/>
            <person name="Sun H."/>
            <person name="Wang H."/>
        </authorList>
    </citation>
    <scope>NUCLEOTIDE SEQUENCE [LARGE SCALE GENOMIC DNA]</scope>
    <source>
        <strain evidence="1">TB1705</strain>
        <tissue evidence="1">Leaf</tissue>
    </source>
</reference>
<keyword evidence="2" id="KW-1185">Reference proteome</keyword>
<sequence length="175" mass="19089">MSCFKCPHCGELSYIFGSGGACRTTDEMDMEFLGEVWNWFQNSKYATKSKHVNAPPGSVNNFLVVVVIDPSGLEVELLRQIVASVLSVQHNGAVIRSYDGQVKDRGVREGGAPRNGNEGPIKALLDKLDTFPLIRPSERDTSGSHPRSIMEALKMKSSRGLGADESKAIFPIFSS</sequence>
<organism evidence="1 2">
    <name type="scientific">Kingdonia uniflora</name>
    <dbReference type="NCBI Taxonomy" id="39325"/>
    <lineage>
        <taxon>Eukaryota</taxon>
        <taxon>Viridiplantae</taxon>
        <taxon>Streptophyta</taxon>
        <taxon>Embryophyta</taxon>
        <taxon>Tracheophyta</taxon>
        <taxon>Spermatophyta</taxon>
        <taxon>Magnoliopsida</taxon>
        <taxon>Ranunculales</taxon>
        <taxon>Circaeasteraceae</taxon>
        <taxon>Kingdonia</taxon>
    </lineage>
</organism>
<dbReference type="Proteomes" id="UP000541444">
    <property type="component" value="Unassembled WGS sequence"/>
</dbReference>
<dbReference type="InterPro" id="IPR027417">
    <property type="entry name" value="P-loop_NTPase"/>
</dbReference>
<proteinExistence type="predicted"/>
<accession>A0A7J7LCA6</accession>
<evidence type="ECO:0000313" key="1">
    <source>
        <dbReference type="EMBL" id="KAF6140154.1"/>
    </source>
</evidence>
<protein>
    <submittedName>
        <fullName evidence="1">Uncharacterized protein</fullName>
    </submittedName>
</protein>
<dbReference type="EMBL" id="JACGCM010002399">
    <property type="protein sequence ID" value="KAF6140154.1"/>
    <property type="molecule type" value="Genomic_DNA"/>
</dbReference>
<gene>
    <name evidence="1" type="ORF">GIB67_028960</name>
</gene>
<dbReference type="Gene3D" id="3.40.50.300">
    <property type="entry name" value="P-loop containing nucleotide triphosphate hydrolases"/>
    <property type="match status" value="1"/>
</dbReference>